<dbReference type="eggNOG" id="ENOG50301EN">
    <property type="taxonomic scope" value="Bacteria"/>
</dbReference>
<protein>
    <submittedName>
        <fullName evidence="2">Uncharacterized protein</fullName>
    </submittedName>
</protein>
<dbReference type="EMBL" id="HG934468">
    <property type="protein sequence ID" value="CDN31366.1"/>
    <property type="molecule type" value="Genomic_DNA"/>
</dbReference>
<dbReference type="AlphaFoldDB" id="A0A060R7R3"/>
<dbReference type="STRING" id="1433126.BN938_1273"/>
<name>A0A060R7R3_9BACT</name>
<keyword evidence="3" id="KW-1185">Reference proteome</keyword>
<evidence type="ECO:0000256" key="1">
    <source>
        <dbReference type="SAM" id="Phobius"/>
    </source>
</evidence>
<dbReference type="HOGENOM" id="CLU_2382975_0_0_10"/>
<dbReference type="KEGG" id="rbc:BN938_1273"/>
<evidence type="ECO:0000313" key="3">
    <source>
        <dbReference type="Proteomes" id="UP000027616"/>
    </source>
</evidence>
<gene>
    <name evidence="2" type="ORF">BN938_1273</name>
</gene>
<feature type="transmembrane region" description="Helical" evidence="1">
    <location>
        <begin position="6"/>
        <end position="23"/>
    </location>
</feature>
<dbReference type="Proteomes" id="UP000027616">
    <property type="component" value="Chromosome I"/>
</dbReference>
<keyword evidence="1" id="KW-0812">Transmembrane</keyword>
<keyword evidence="1" id="KW-0472">Membrane</keyword>
<sequence>MATFIIAIISIALFILGLSITLMRKGRHIQGDVGDNDAMCKLGLECSVRTALMEEAALRGETVDPTTLGCQTGICQTCESNQCPTPQPQKPQKS</sequence>
<organism evidence="2 3">
    <name type="scientific">Mucinivorans hirudinis</name>
    <dbReference type="NCBI Taxonomy" id="1433126"/>
    <lineage>
        <taxon>Bacteria</taxon>
        <taxon>Pseudomonadati</taxon>
        <taxon>Bacteroidota</taxon>
        <taxon>Bacteroidia</taxon>
        <taxon>Bacteroidales</taxon>
        <taxon>Rikenellaceae</taxon>
        <taxon>Mucinivorans</taxon>
    </lineage>
</organism>
<proteinExistence type="predicted"/>
<accession>A0A060R7R3</accession>
<evidence type="ECO:0000313" key="2">
    <source>
        <dbReference type="EMBL" id="CDN31366.1"/>
    </source>
</evidence>
<keyword evidence="1" id="KW-1133">Transmembrane helix</keyword>
<reference evidence="2 3" key="1">
    <citation type="journal article" date="2015" name="Genome Announc.">
        <title>Complete Genome Sequence of the Novel Leech Symbiont Mucinivorans hirudinis M3T.</title>
        <authorList>
            <person name="Nelson M.C."/>
            <person name="Bomar L."/>
            <person name="Graf J."/>
        </authorList>
    </citation>
    <scope>NUCLEOTIDE SEQUENCE [LARGE SCALE GENOMIC DNA]</scope>
    <source>
        <strain evidence="3">M3</strain>
    </source>
</reference>